<evidence type="ECO:0000256" key="4">
    <source>
        <dbReference type="SAM" id="Phobius"/>
    </source>
</evidence>
<keyword evidence="7" id="KW-1185">Reference proteome</keyword>
<dbReference type="PANTHER" id="PTHR45982">
    <property type="entry name" value="REGULATOR OF CHROMOSOME CONDENSATION"/>
    <property type="match status" value="1"/>
</dbReference>
<dbReference type="GO" id="GO:0005085">
    <property type="term" value="F:guanyl-nucleotide exchange factor activity"/>
    <property type="evidence" value="ECO:0007669"/>
    <property type="project" value="TreeGrafter"/>
</dbReference>
<dbReference type="Pfam" id="PF25390">
    <property type="entry name" value="WD40_RLD"/>
    <property type="match status" value="2"/>
</dbReference>
<dbReference type="Pfam" id="PF09479">
    <property type="entry name" value="Flg_new"/>
    <property type="match status" value="3"/>
</dbReference>
<dbReference type="InterPro" id="IPR013378">
    <property type="entry name" value="InlB-like_B-rpt"/>
</dbReference>
<dbReference type="Gene3D" id="2.60.40.4270">
    <property type="entry name" value="Listeria-Bacteroides repeat domain"/>
    <property type="match status" value="3"/>
</dbReference>
<keyword evidence="4" id="KW-1133">Transmembrane helix</keyword>
<dbReference type="InterPro" id="IPR058923">
    <property type="entry name" value="RCC1-like_dom"/>
</dbReference>
<dbReference type="SUPFAM" id="SSF50985">
    <property type="entry name" value="RCC1/BLIP-II"/>
    <property type="match status" value="5"/>
</dbReference>
<gene>
    <name evidence="6" type="ORF">BOCO_1036</name>
</gene>
<dbReference type="Proteomes" id="UP000216004">
    <property type="component" value="Unassembled WGS sequence"/>
</dbReference>
<dbReference type="PRINTS" id="PR00633">
    <property type="entry name" value="RCCNDNSATION"/>
</dbReference>
<dbReference type="SMART" id="SM00706">
    <property type="entry name" value="TECPR"/>
    <property type="match status" value="5"/>
</dbReference>
<dbReference type="Gene3D" id="2.130.10.30">
    <property type="entry name" value="Regulator of chromosome condensation 1/beta-lactamase-inhibitor protein II"/>
    <property type="match status" value="6"/>
</dbReference>
<dbReference type="PROSITE" id="PS00626">
    <property type="entry name" value="RCC1_2"/>
    <property type="match status" value="4"/>
</dbReference>
<evidence type="ECO:0000256" key="3">
    <source>
        <dbReference type="ARBA" id="ARBA00022737"/>
    </source>
</evidence>
<dbReference type="InterPro" id="IPR009091">
    <property type="entry name" value="RCC1/BLIP-II"/>
</dbReference>
<dbReference type="Pfam" id="PF00415">
    <property type="entry name" value="RCC1"/>
    <property type="match status" value="6"/>
</dbReference>
<keyword evidence="3" id="KW-0677">Repeat</keyword>
<evidence type="ECO:0000256" key="1">
    <source>
        <dbReference type="ARBA" id="ARBA00004196"/>
    </source>
</evidence>
<sequence length="1675" mass="177396">MRPIRRTRMPYSVVAGLMTVCIILSSWSFALSNTAKATDDISPVLHPKQFQKIDPKDSRVSVNNQLDFHAASTCTTSCTVSFNPNQADTPPPVNQSVPVGGFAVWPDDPVRSGYFFDGWFNGSAAYDFSHPVTNNLTLTAHWTKDEWSINPDHESTHGGQQVTITPIAERGIKLMQVTSGDEFTLVLGSDGNAYSWGSNENGQLGDNTTTRKIWPVKVVKPENLGHFIQVSGRDDHMMALDEHGGLWVWGQGAANMPSKVPMPAGVNHFKQAIASRGPRLLALDDQGVIWAWANGSAAPVRVGVSGSVGHFTQVSAGYPKAIAIDDQGAIWEWEYNANTPVASKRGTPVGAGRFVQISAGYGHFLAIDDLGNTWAWGNNSNGELGDNTTTSRATAVKVNVPAEAGAFTQIVADFHHSVAIGMDGNAYSWGRNREGQVGDGTTTDKLVPVKVVSKPGMGRFIAISTEYHHSAGIDDQGHVWTWGLNSSGQLGTGDTVGPQKEPVRSAFPEKANLKSVKFDGVSGTSLTDNGNGTWTVTTPVHANGPADVTVSWALNDKDQPDKHLNYVYGAFHTVTFDKADGLSPPDRQQVYKGGRAVWPADPVRQGYSFDGWFLGGVAYDFAQPVLDDITLTARWTKESAWIIRPDRGPTTGGTTVTLAPPTSRGVTFAQISAGRNSNDVNLDGLGSHSLAVGSDGNVYAWGRNNAGQLGDGTLVDRKSPIKVDMPAAAGHIVQVETGYRSSVAINEKGDIYAWGWIGTSKAGPNNSVIRIRPQKLSMPADAGSFTDISAGFGHVLAVDNKGQVWSWGSNDRGQLGNSSYADSPTPVKVTAPTGAGPFVQVSAGSSHSVALDDKGQLWAWGNNSFGELAKGNTTGRTNRPAIIVMPAGAGNITQISSGTWNTMILDDKGQVWAWGNNSNGQIGNGNTATQTKPVQVAFPSNAGHITQISFGGFHALAADDRGQVWAWGWNSDGQLGNGNTSDQYTPVRATIPSGLTSLVRISAGYRHSLVVGSDGSTWALGYNAQGQLGDGTNTNRAGFVRTDPYDVVVTSVTFDGLQGTHLGQQTDGTWKVTTPSHAKGQVDVKIVWNVNGDAQPDETLHFTYYHSYLITYDKDDGQSTPERRQAEEGERLVWPPDPVRNGYLFDGWFVGDAPYDFTQPVTGDLSLTAHWTKADRQWTIDPSRGSVSGGTEVTLTPPAPRGIRFFTVEAGKTHSMALGSDGGVYVWGSNANHELGDGTTVAKDKPAKLNVPGVKRFTQISPGDGYSTAIDSQGQLWVWGDNTFGQLGDGGTSNRSTPTKLSVPAVSEFTRVSAGVSHSLAIDDQGQLWAWGSNASGQLGDGSGAHQLAPVKLSVPGAGRFVSIAAGVSHSLAVDDQGQLWAWGSNASGQLGDGSTGDHAVPVKVSATVGAARFTRVSAGVSHSLAIDDQGQLWAWGSNASGQLGDGSGAHQLAPVKLSVPGAGHFTQVSAKGDHSFTVDDQGQLWAWGDNSSSQLGTGVAGNQGSPAKLSVPGAGHFTHVGTGRVFSLALDDKGQMWAWGDNAAGQLGSHADHSRENSPVLASQVPHNVEVNAVTFDGVSGINLVKNADGTWKVTTPGHSVAFVPVKIAWNLNGTGQPDDTANQFEYYTSLPLTGGKGIGLILILGLLVMGSVVVYRKMREGTEPYFIARHRTG</sequence>
<name>A0A261EQU8_9BIFI</name>
<comment type="caution">
    <text evidence="6">The sequence shown here is derived from an EMBL/GenBank/DDBJ whole genome shotgun (WGS) entry which is preliminary data.</text>
</comment>
<proteinExistence type="predicted"/>
<dbReference type="PANTHER" id="PTHR45982:SF1">
    <property type="entry name" value="REGULATOR OF CHROMOSOME CONDENSATION"/>
    <property type="match status" value="1"/>
</dbReference>
<dbReference type="NCBIfam" id="TIGR02543">
    <property type="entry name" value="List_Bact_rpt"/>
    <property type="match status" value="3"/>
</dbReference>
<dbReference type="GO" id="GO:0030313">
    <property type="term" value="C:cell envelope"/>
    <property type="evidence" value="ECO:0007669"/>
    <property type="project" value="UniProtKB-SubCell"/>
</dbReference>
<keyword evidence="2" id="KW-0344">Guanine-nucleotide releasing factor</keyword>
<dbReference type="InterPro" id="IPR042229">
    <property type="entry name" value="Listeria/Bacterioides_rpt_sf"/>
</dbReference>
<comment type="subcellular location">
    <subcellularLocation>
        <location evidence="1">Cell envelope</location>
    </subcellularLocation>
</comment>
<organism evidence="6 7">
    <name type="scientific">Bombiscardovia coagulans</name>
    <dbReference type="NCBI Taxonomy" id="686666"/>
    <lineage>
        <taxon>Bacteria</taxon>
        <taxon>Bacillati</taxon>
        <taxon>Actinomycetota</taxon>
        <taxon>Actinomycetes</taxon>
        <taxon>Bifidobacteriales</taxon>
        <taxon>Bifidobacteriaceae</taxon>
        <taxon>Bombiscardovia</taxon>
    </lineage>
</organism>
<reference evidence="6 7" key="1">
    <citation type="journal article" date="2017" name="BMC Genomics">
        <title>Comparative genomic and phylogenomic analyses of the Bifidobacteriaceae family.</title>
        <authorList>
            <person name="Lugli G.A."/>
            <person name="Milani C."/>
            <person name="Turroni F."/>
            <person name="Duranti S."/>
            <person name="Mancabelli L."/>
            <person name="Mangifesta M."/>
            <person name="Ferrario C."/>
            <person name="Modesto M."/>
            <person name="Mattarelli P."/>
            <person name="Jiri K."/>
            <person name="van Sinderen D."/>
            <person name="Ventura M."/>
        </authorList>
    </citation>
    <scope>NUCLEOTIDE SEQUENCE [LARGE SCALE GENOMIC DNA]</scope>
    <source>
        <strain evidence="6 7">DSM 22924</strain>
    </source>
</reference>
<protein>
    <submittedName>
        <fullName evidence="6">RCC1 repeat-containing protein</fullName>
    </submittedName>
</protein>
<feature type="transmembrane region" description="Helical" evidence="4">
    <location>
        <begin position="1639"/>
        <end position="1657"/>
    </location>
</feature>
<dbReference type="GO" id="GO:0005737">
    <property type="term" value="C:cytoplasm"/>
    <property type="evidence" value="ECO:0007669"/>
    <property type="project" value="TreeGrafter"/>
</dbReference>
<dbReference type="InterPro" id="IPR000408">
    <property type="entry name" value="Reg_chr_condens"/>
</dbReference>
<dbReference type="InterPro" id="IPR006624">
    <property type="entry name" value="Beta-propeller_rpt_TECPR"/>
</dbReference>
<dbReference type="InterPro" id="IPR051553">
    <property type="entry name" value="Ran_GTPase-activating"/>
</dbReference>
<accession>A0A261EQU8</accession>
<feature type="domain" description="RCC1-like" evidence="5">
    <location>
        <begin position="772"/>
        <end position="1044"/>
    </location>
</feature>
<evidence type="ECO:0000313" key="7">
    <source>
        <dbReference type="Proteomes" id="UP000216004"/>
    </source>
</evidence>
<feature type="domain" description="RCC1-like" evidence="5">
    <location>
        <begin position="1358"/>
        <end position="1574"/>
    </location>
</feature>
<dbReference type="EMBL" id="MWWS01000005">
    <property type="protein sequence ID" value="OZG49227.1"/>
    <property type="molecule type" value="Genomic_DNA"/>
</dbReference>
<evidence type="ECO:0000313" key="6">
    <source>
        <dbReference type="EMBL" id="OZG49227.1"/>
    </source>
</evidence>
<evidence type="ECO:0000256" key="2">
    <source>
        <dbReference type="ARBA" id="ARBA00022658"/>
    </source>
</evidence>
<dbReference type="Pfam" id="PF13540">
    <property type="entry name" value="RCC1_2"/>
    <property type="match status" value="1"/>
</dbReference>
<dbReference type="PROSITE" id="PS50012">
    <property type="entry name" value="RCC1_3"/>
    <property type="match status" value="17"/>
</dbReference>
<keyword evidence="4" id="KW-0812">Transmembrane</keyword>
<evidence type="ECO:0000259" key="5">
    <source>
        <dbReference type="Pfam" id="PF25390"/>
    </source>
</evidence>
<keyword evidence="4" id="KW-0472">Membrane</keyword>